<dbReference type="GeneID" id="111136108"/>
<keyword evidence="1" id="KW-0732">Signal</keyword>
<dbReference type="Proteomes" id="UP000694844">
    <property type="component" value="Chromosome 5"/>
</dbReference>
<evidence type="ECO:0000256" key="1">
    <source>
        <dbReference type="SAM" id="SignalP"/>
    </source>
</evidence>
<evidence type="ECO:0000313" key="3">
    <source>
        <dbReference type="RefSeq" id="XP_022342424.1"/>
    </source>
</evidence>
<evidence type="ECO:0000313" key="2">
    <source>
        <dbReference type="Proteomes" id="UP000694844"/>
    </source>
</evidence>
<accession>A0A8B8ER50</accession>
<dbReference type="RefSeq" id="XP_022342424.1">
    <property type="nucleotide sequence ID" value="XM_022486716.1"/>
</dbReference>
<organism evidence="2 3">
    <name type="scientific">Crassostrea virginica</name>
    <name type="common">Eastern oyster</name>
    <dbReference type="NCBI Taxonomy" id="6565"/>
    <lineage>
        <taxon>Eukaryota</taxon>
        <taxon>Metazoa</taxon>
        <taxon>Spiralia</taxon>
        <taxon>Lophotrochozoa</taxon>
        <taxon>Mollusca</taxon>
        <taxon>Bivalvia</taxon>
        <taxon>Autobranchia</taxon>
        <taxon>Pteriomorphia</taxon>
        <taxon>Ostreida</taxon>
        <taxon>Ostreoidea</taxon>
        <taxon>Ostreidae</taxon>
        <taxon>Crassostrea</taxon>
    </lineage>
</organism>
<protein>
    <submittedName>
        <fullName evidence="3">Uncharacterized protein LOC111136108</fullName>
    </submittedName>
</protein>
<name>A0A8B8ER50_CRAVI</name>
<keyword evidence="2" id="KW-1185">Reference proteome</keyword>
<dbReference type="KEGG" id="cvn:111136108"/>
<dbReference type="OrthoDB" id="10452693at2759"/>
<dbReference type="AlphaFoldDB" id="A0A8B8ER50"/>
<sequence length="124" mass="13775">MTHWQSLMFLLISCHYVVGRDVFHSSVEMIDRGITNLTLNIWSEPRAVLTIGDCVKLCHLDPDCLSFTVNLSRGHCQGHSVILEKHSPDLSGLPGAQYFYIANLPATTTPPTTTTKKAKGFRFG</sequence>
<reference evidence="3" key="1">
    <citation type="submission" date="2025-08" db="UniProtKB">
        <authorList>
            <consortium name="RefSeq"/>
        </authorList>
    </citation>
    <scope>IDENTIFICATION</scope>
    <source>
        <tissue evidence="3">Whole sample</tissue>
    </source>
</reference>
<feature type="signal peptide" evidence="1">
    <location>
        <begin position="1"/>
        <end position="19"/>
    </location>
</feature>
<proteinExistence type="predicted"/>
<feature type="chain" id="PRO_5034433537" evidence="1">
    <location>
        <begin position="20"/>
        <end position="124"/>
    </location>
</feature>
<gene>
    <name evidence="3" type="primary">LOC111136108</name>
</gene>